<organism evidence="13 14">
    <name type="scientific">Empedobacter tilapiae</name>
    <dbReference type="NCBI Taxonomy" id="2491114"/>
    <lineage>
        <taxon>Bacteria</taxon>
        <taxon>Pseudomonadati</taxon>
        <taxon>Bacteroidota</taxon>
        <taxon>Flavobacteriia</taxon>
        <taxon>Flavobacteriales</taxon>
        <taxon>Weeksellaceae</taxon>
        <taxon>Empedobacter</taxon>
    </lineage>
</organism>
<proteinExistence type="inferred from homology"/>
<keyword evidence="5 9" id="KW-0798">TonB box</keyword>
<dbReference type="Pfam" id="PF07715">
    <property type="entry name" value="Plug"/>
    <property type="match status" value="1"/>
</dbReference>
<keyword evidence="2 8" id="KW-0813">Transport</keyword>
<dbReference type="OrthoDB" id="9768177at2"/>
<dbReference type="Proteomes" id="UP000297998">
    <property type="component" value="Unassembled WGS sequence"/>
</dbReference>
<reference evidence="13 14" key="1">
    <citation type="submission" date="2019-03" db="EMBL/GenBank/DDBJ databases">
        <title>Empedobacter tilapiae sp. nov., isolated from an intestine of Nile tilapia Oreochromis niloticus.</title>
        <authorList>
            <person name="Kim Y.-O."/>
            <person name="Yoon J.-H."/>
        </authorList>
    </citation>
    <scope>NUCLEOTIDE SEQUENCE [LARGE SCALE GENOMIC DNA]</scope>
    <source>
        <strain evidence="13 14">MRS2</strain>
    </source>
</reference>
<dbReference type="Pfam" id="PF00593">
    <property type="entry name" value="TonB_dep_Rec_b-barrel"/>
    <property type="match status" value="1"/>
</dbReference>
<evidence type="ECO:0000256" key="5">
    <source>
        <dbReference type="ARBA" id="ARBA00023077"/>
    </source>
</evidence>
<evidence type="ECO:0000256" key="10">
    <source>
        <dbReference type="SAM" id="SignalP"/>
    </source>
</evidence>
<dbReference type="Gene3D" id="2.40.170.20">
    <property type="entry name" value="TonB-dependent receptor, beta-barrel domain"/>
    <property type="match status" value="1"/>
</dbReference>
<evidence type="ECO:0000256" key="8">
    <source>
        <dbReference type="PROSITE-ProRule" id="PRU01360"/>
    </source>
</evidence>
<evidence type="ECO:0000259" key="11">
    <source>
        <dbReference type="Pfam" id="PF00593"/>
    </source>
</evidence>
<dbReference type="InterPro" id="IPR000531">
    <property type="entry name" value="Beta-barrel_TonB"/>
</dbReference>
<keyword evidence="6 8" id="KW-0472">Membrane</keyword>
<keyword evidence="10" id="KW-0732">Signal</keyword>
<comment type="similarity">
    <text evidence="8 9">Belongs to the TonB-dependent receptor family.</text>
</comment>
<dbReference type="SUPFAM" id="SSF56935">
    <property type="entry name" value="Porins"/>
    <property type="match status" value="1"/>
</dbReference>
<evidence type="ECO:0000313" key="13">
    <source>
        <dbReference type="EMBL" id="TGN29454.1"/>
    </source>
</evidence>
<dbReference type="InterPro" id="IPR012910">
    <property type="entry name" value="Plug_dom"/>
</dbReference>
<evidence type="ECO:0000313" key="14">
    <source>
        <dbReference type="Proteomes" id="UP000297998"/>
    </source>
</evidence>
<evidence type="ECO:0000256" key="3">
    <source>
        <dbReference type="ARBA" id="ARBA00022452"/>
    </source>
</evidence>
<evidence type="ECO:0000259" key="12">
    <source>
        <dbReference type="Pfam" id="PF07715"/>
    </source>
</evidence>
<dbReference type="PROSITE" id="PS52016">
    <property type="entry name" value="TONB_DEPENDENT_REC_3"/>
    <property type="match status" value="1"/>
</dbReference>
<dbReference type="InterPro" id="IPR023997">
    <property type="entry name" value="TonB-dep_OMP_SusC/RagA_CS"/>
</dbReference>
<comment type="subcellular location">
    <subcellularLocation>
        <location evidence="1 8">Cell outer membrane</location>
        <topology evidence="1 8">Multi-pass membrane protein</topology>
    </subcellularLocation>
</comment>
<evidence type="ECO:0000256" key="4">
    <source>
        <dbReference type="ARBA" id="ARBA00022692"/>
    </source>
</evidence>
<dbReference type="NCBIfam" id="TIGR04057">
    <property type="entry name" value="SusC_RagA_signa"/>
    <property type="match status" value="1"/>
</dbReference>
<dbReference type="EMBL" id="SRPE01000003">
    <property type="protein sequence ID" value="TGN29454.1"/>
    <property type="molecule type" value="Genomic_DNA"/>
</dbReference>
<sequence>MRRKFTSLGILSFFLMGGLAYAQVKGVLKDSNGFPMEEAEVIVTRTGTSVFTDGDGSFNVDAKVGDTLKIIDSNGEEKTIKVTSTTLGDVKFTSKKSDDIELGTVNIIGGIKLDPAQKVGSYTIVSRDNFENTPVSSIDEVLNGRVAGLNYSTASGDPGSSNMMLIRGVGSILGTPNPLYVIDGIVVGKGADNASLMESWNPLSSIDPNMIENVTVLKDASATALYGARGANGVIVVTTKKGKYGQAPRFNFSSDMAIQNIAFDKIRMMNASQYHQYGGQTFFNSQKALGQTFSSLEDAISQFIKNNDAGWDGITETDWRKAVQRNQSFVNTYNFSITGGTKGISYRAGITYYKNKPLIQTTDFDRKSAILAFDQKVTENLKYGFSLNYTGVKRKTIPDANASANPWLSSLFIPTTKSIYNPDGSYNQTNLGEVTEGFNPIGNLHNNYLKGKIDTYLGSFTAEYKFLKYFTFNTVFGGQRQLMDEVVWWNPNFGDGKAQNGFMQTGETHIWDWNWTNTLSFRKKFNDLHDVDFSIGSDYQDHEYKLRQKQGRDFSEPIPDFQYSDPEKFLDIDKGSGYFFKWRQDSYFSKLSYIYDNKYTLAGQVRYDRISVLPKKNRGGVFWSVAGSWDIGKEEFLKGSSVVDNLILRGSYGRLGNVPFADMWGRQYDYYALVATSQTIPYGDDYYTSISSAGNANLDWEISKQLDLGFEFNLYKRALGLIFSYYNKQTEGALFNAVTKPESGSPSSYIANVADISNKGFEITLTSTPVNKDFKWDINANFSRNLNVIKKLNVDSKPYFYNSSGPKGEDCEDCLNALQDGKLLGEYYVWLWAGPNNDPNAGELGVGSWYTDASRTTITTDKSQAERVWLDKSAFPKYMAGISNTFSYKGLSLNVFFTGQFDFYVHNDFHSFFFHDGNFQGRNQIVDAMDYWTPENTGAANPKPQLNNPNNSRLVSDRWLRKGDHIRLKEVKLAYSFGDKFKQQTGIKNLTLYAKGFNLWTYAFDKDLNFDPESISNAWSFMGKGAFNYTTPIMKSFSIGMSLDF</sequence>
<feature type="chain" id="PRO_5021247566" evidence="10">
    <location>
        <begin position="23"/>
        <end position="1045"/>
    </location>
</feature>
<keyword evidence="4 8" id="KW-0812">Transmembrane</keyword>
<gene>
    <name evidence="13" type="ORF">E4J94_05785</name>
</gene>
<dbReference type="AlphaFoldDB" id="A0A4Z1BIY3"/>
<dbReference type="InterPro" id="IPR037066">
    <property type="entry name" value="Plug_dom_sf"/>
</dbReference>
<dbReference type="SUPFAM" id="SSF49464">
    <property type="entry name" value="Carboxypeptidase regulatory domain-like"/>
    <property type="match status" value="1"/>
</dbReference>
<accession>A0A4Z1BIY3</accession>
<dbReference type="NCBIfam" id="TIGR04056">
    <property type="entry name" value="OMP_RagA_SusC"/>
    <property type="match status" value="1"/>
</dbReference>
<protein>
    <submittedName>
        <fullName evidence="13">SusC/RagA family TonB-linked outer membrane protein</fullName>
    </submittedName>
</protein>
<dbReference type="RefSeq" id="WP_135834903.1">
    <property type="nucleotide sequence ID" value="NZ_SRPE01000003.1"/>
</dbReference>
<keyword evidence="14" id="KW-1185">Reference proteome</keyword>
<feature type="signal peptide" evidence="10">
    <location>
        <begin position="1"/>
        <end position="22"/>
    </location>
</feature>
<dbReference type="GO" id="GO:0009279">
    <property type="term" value="C:cell outer membrane"/>
    <property type="evidence" value="ECO:0007669"/>
    <property type="project" value="UniProtKB-SubCell"/>
</dbReference>
<evidence type="ECO:0000256" key="7">
    <source>
        <dbReference type="ARBA" id="ARBA00023237"/>
    </source>
</evidence>
<keyword evidence="3 8" id="KW-1134">Transmembrane beta strand</keyword>
<evidence type="ECO:0000256" key="9">
    <source>
        <dbReference type="RuleBase" id="RU003357"/>
    </source>
</evidence>
<dbReference type="Gene3D" id="2.170.130.10">
    <property type="entry name" value="TonB-dependent receptor, plug domain"/>
    <property type="match status" value="1"/>
</dbReference>
<feature type="domain" description="TonB-dependent receptor plug" evidence="12">
    <location>
        <begin position="120"/>
        <end position="234"/>
    </location>
</feature>
<feature type="domain" description="TonB-dependent receptor-like beta-barrel" evidence="11">
    <location>
        <begin position="435"/>
        <end position="784"/>
    </location>
</feature>
<dbReference type="InterPro" id="IPR023996">
    <property type="entry name" value="TonB-dep_OMP_SusC/RagA"/>
</dbReference>
<keyword evidence="7 8" id="KW-0998">Cell outer membrane</keyword>
<name>A0A4Z1BIY3_9FLAO</name>
<evidence type="ECO:0000256" key="2">
    <source>
        <dbReference type="ARBA" id="ARBA00022448"/>
    </source>
</evidence>
<evidence type="ECO:0000256" key="6">
    <source>
        <dbReference type="ARBA" id="ARBA00023136"/>
    </source>
</evidence>
<dbReference type="InterPro" id="IPR008969">
    <property type="entry name" value="CarboxyPept-like_regulatory"/>
</dbReference>
<evidence type="ECO:0000256" key="1">
    <source>
        <dbReference type="ARBA" id="ARBA00004571"/>
    </source>
</evidence>
<comment type="caution">
    <text evidence="13">The sequence shown here is derived from an EMBL/GenBank/DDBJ whole genome shotgun (WGS) entry which is preliminary data.</text>
</comment>
<dbReference type="InterPro" id="IPR039426">
    <property type="entry name" value="TonB-dep_rcpt-like"/>
</dbReference>
<dbReference type="InterPro" id="IPR036942">
    <property type="entry name" value="Beta-barrel_TonB_sf"/>
</dbReference>